<protein>
    <submittedName>
        <fullName evidence="1">Uncharacterized protein</fullName>
    </submittedName>
</protein>
<dbReference type="AlphaFoldDB" id="A0A4P9YF04"/>
<evidence type="ECO:0000313" key="1">
    <source>
        <dbReference type="EMBL" id="RKP16860.1"/>
    </source>
</evidence>
<name>A0A4P9YF04_ROZAC</name>
<gene>
    <name evidence="1" type="ORF">ROZALSC1DRAFT_31287</name>
</gene>
<proteinExistence type="predicted"/>
<evidence type="ECO:0000313" key="2">
    <source>
        <dbReference type="Proteomes" id="UP000281549"/>
    </source>
</evidence>
<dbReference type="EMBL" id="ML006187">
    <property type="protein sequence ID" value="RKP16860.1"/>
    <property type="molecule type" value="Genomic_DNA"/>
</dbReference>
<reference evidence="2" key="1">
    <citation type="journal article" date="2018" name="Nat. Microbiol.">
        <title>Leveraging single-cell genomics to expand the fungal tree of life.</title>
        <authorList>
            <person name="Ahrendt S.R."/>
            <person name="Quandt C.A."/>
            <person name="Ciobanu D."/>
            <person name="Clum A."/>
            <person name="Salamov A."/>
            <person name="Andreopoulos B."/>
            <person name="Cheng J.F."/>
            <person name="Woyke T."/>
            <person name="Pelin A."/>
            <person name="Henrissat B."/>
            <person name="Reynolds N.K."/>
            <person name="Benny G.L."/>
            <person name="Smith M.E."/>
            <person name="James T.Y."/>
            <person name="Grigoriev I.V."/>
        </authorList>
    </citation>
    <scope>NUCLEOTIDE SEQUENCE [LARGE SCALE GENOMIC DNA]</scope>
    <source>
        <strain evidence="2">CSF55</strain>
    </source>
</reference>
<dbReference type="Proteomes" id="UP000281549">
    <property type="component" value="Unassembled WGS sequence"/>
</dbReference>
<accession>A0A4P9YF04</accession>
<organism evidence="1 2">
    <name type="scientific">Rozella allomycis (strain CSF55)</name>
    <dbReference type="NCBI Taxonomy" id="988480"/>
    <lineage>
        <taxon>Eukaryota</taxon>
        <taxon>Fungi</taxon>
        <taxon>Fungi incertae sedis</taxon>
        <taxon>Cryptomycota</taxon>
        <taxon>Cryptomycota incertae sedis</taxon>
        <taxon>Rozella</taxon>
    </lineage>
</organism>
<sequence length="253" mass="30589">MSFNHLRVVNFEPWQTDIPLTPKIAHEMVKQDTIRNAPNFQWRRVLYIKELKRRRANWYKLREEIDLMEEKKRLSLVKEVRPRPPSGIFVMEPKTITPLQKTKLNYKRIFKLLRRARESAFVTNKEIERREDFNFLKVTSSKNIINRELLDQSIYNAVMNPVTYNMSVEDTLMAYRNWIWPVKERIAKQTQKINQECERTVNLFSNRIYRWKLSQIMELMKLDDEAKREEALKSQEQDVNKISEEIENAVNKN</sequence>